<reference evidence="1 2" key="1">
    <citation type="submission" date="2020-05" db="EMBL/GenBank/DDBJ databases">
        <title>Nakamurella sp. DB0629 isolated from air conditioner.</title>
        <authorList>
            <person name="Kim D.H."/>
            <person name="Kim D.-U."/>
        </authorList>
    </citation>
    <scope>NUCLEOTIDE SEQUENCE [LARGE SCALE GENOMIC DNA]</scope>
    <source>
        <strain evidence="1 2">DB0629</strain>
    </source>
</reference>
<accession>A0A849ACM2</accession>
<proteinExistence type="predicted"/>
<sequence>MAIVTTDIDDGALVIASYEGSVFNIRISDAPEVVHLRIHDRSVGPQTVIQLAQLLVELIEAAGYGDELRIPEGVGA</sequence>
<keyword evidence="2" id="KW-1185">Reference proteome</keyword>
<name>A0A849ACM2_9ACTN</name>
<dbReference type="RefSeq" id="WP_171200614.1">
    <property type="nucleotide sequence ID" value="NZ_JABEND010000009.1"/>
</dbReference>
<comment type="caution">
    <text evidence="1">The sequence shown here is derived from an EMBL/GenBank/DDBJ whole genome shotgun (WGS) entry which is preliminary data.</text>
</comment>
<dbReference type="AlphaFoldDB" id="A0A849ACM2"/>
<evidence type="ECO:0000313" key="2">
    <source>
        <dbReference type="Proteomes" id="UP000562984"/>
    </source>
</evidence>
<dbReference type="EMBL" id="JABEND010000009">
    <property type="protein sequence ID" value="NNG36908.1"/>
    <property type="molecule type" value="Genomic_DNA"/>
</dbReference>
<organism evidence="1 2">
    <name type="scientific">Nakamurella aerolata</name>
    <dbReference type="NCBI Taxonomy" id="1656892"/>
    <lineage>
        <taxon>Bacteria</taxon>
        <taxon>Bacillati</taxon>
        <taxon>Actinomycetota</taxon>
        <taxon>Actinomycetes</taxon>
        <taxon>Nakamurellales</taxon>
        <taxon>Nakamurellaceae</taxon>
        <taxon>Nakamurella</taxon>
    </lineage>
</organism>
<gene>
    <name evidence="1" type="ORF">HKD39_14545</name>
</gene>
<evidence type="ECO:0000313" key="1">
    <source>
        <dbReference type="EMBL" id="NNG36908.1"/>
    </source>
</evidence>
<dbReference type="Proteomes" id="UP000562984">
    <property type="component" value="Unassembled WGS sequence"/>
</dbReference>
<protein>
    <submittedName>
        <fullName evidence="1">Uncharacterized protein</fullName>
    </submittedName>
</protein>